<sequence length="40" mass="4359">MDTSFLQTFLACGAIFVLSFVAIGAFWLLERMRGAGAPHL</sequence>
<protein>
    <submittedName>
        <fullName evidence="2">Uncharacterized protein</fullName>
    </submittedName>
</protein>
<evidence type="ECO:0000313" key="2">
    <source>
        <dbReference type="EMBL" id="SED85515.1"/>
    </source>
</evidence>
<gene>
    <name evidence="2" type="ORF">SAMN05444164_6044</name>
</gene>
<dbReference type="EMBL" id="FNTH01000001">
    <property type="protein sequence ID" value="SED85515.1"/>
    <property type="molecule type" value="Genomic_DNA"/>
</dbReference>
<keyword evidence="1" id="KW-1133">Transmembrane helix</keyword>
<dbReference type="AlphaFoldDB" id="A0A1H5E2Z0"/>
<evidence type="ECO:0000256" key="1">
    <source>
        <dbReference type="SAM" id="Phobius"/>
    </source>
</evidence>
<keyword evidence="1" id="KW-0812">Transmembrane</keyword>
<keyword evidence="1" id="KW-0472">Membrane</keyword>
<feature type="transmembrane region" description="Helical" evidence="1">
    <location>
        <begin position="6"/>
        <end position="29"/>
    </location>
</feature>
<reference evidence="2 3" key="1">
    <citation type="submission" date="2016-10" db="EMBL/GenBank/DDBJ databases">
        <authorList>
            <person name="de Groot N.N."/>
        </authorList>
    </citation>
    <scope>NUCLEOTIDE SEQUENCE [LARGE SCALE GENOMIC DNA]</scope>
    <source>
        <strain evidence="2 3">MT12</strain>
    </source>
</reference>
<proteinExistence type="predicted"/>
<evidence type="ECO:0000313" key="3">
    <source>
        <dbReference type="Proteomes" id="UP000198992"/>
    </source>
</evidence>
<organism evidence="2 3">
    <name type="scientific">Bradyrhizobium erythrophlei</name>
    <dbReference type="NCBI Taxonomy" id="1437360"/>
    <lineage>
        <taxon>Bacteria</taxon>
        <taxon>Pseudomonadati</taxon>
        <taxon>Pseudomonadota</taxon>
        <taxon>Alphaproteobacteria</taxon>
        <taxon>Hyphomicrobiales</taxon>
        <taxon>Nitrobacteraceae</taxon>
        <taxon>Bradyrhizobium</taxon>
    </lineage>
</organism>
<name>A0A1H5E2Z0_9BRAD</name>
<accession>A0A1H5E2Z0</accession>
<dbReference type="Proteomes" id="UP000198992">
    <property type="component" value="Unassembled WGS sequence"/>
</dbReference>